<keyword evidence="3" id="KW-0436">Ligase</keyword>
<reference evidence="3 4" key="1">
    <citation type="submission" date="2019-06" db="EMBL/GenBank/DDBJ databases">
        <authorList>
            <person name="Livingstone P."/>
            <person name="Whitworth D."/>
        </authorList>
    </citation>
    <scope>NUCLEOTIDE SEQUENCE [LARGE SCALE GENOMIC DNA]</scope>
    <source>
        <strain evidence="3 4">AM401</strain>
    </source>
</reference>
<dbReference type="Gene3D" id="3.30.300.30">
    <property type="match status" value="1"/>
</dbReference>
<dbReference type="Proteomes" id="UP000315369">
    <property type="component" value="Unassembled WGS sequence"/>
</dbReference>
<dbReference type="PROSITE" id="PS00455">
    <property type="entry name" value="AMP_BINDING"/>
    <property type="match status" value="1"/>
</dbReference>
<proteinExistence type="predicted"/>
<dbReference type="PANTHER" id="PTHR45527">
    <property type="entry name" value="NONRIBOSOMAL PEPTIDE SYNTHETASE"/>
    <property type="match status" value="1"/>
</dbReference>
<dbReference type="Pfam" id="PF13193">
    <property type="entry name" value="AMP-binding_C"/>
    <property type="match status" value="1"/>
</dbReference>
<dbReference type="GO" id="GO:0044550">
    <property type="term" value="P:secondary metabolite biosynthetic process"/>
    <property type="evidence" value="ECO:0007669"/>
    <property type="project" value="TreeGrafter"/>
</dbReference>
<dbReference type="PRINTS" id="PR00154">
    <property type="entry name" value="AMPBINDING"/>
</dbReference>
<dbReference type="FunFam" id="3.40.50.980:FF:000001">
    <property type="entry name" value="Non-ribosomal peptide synthetase"/>
    <property type="match status" value="1"/>
</dbReference>
<keyword evidence="4" id="KW-1185">Reference proteome</keyword>
<evidence type="ECO:0000259" key="1">
    <source>
        <dbReference type="Pfam" id="PF00501"/>
    </source>
</evidence>
<dbReference type="AlphaFoldDB" id="A0A540X3Z4"/>
<dbReference type="Pfam" id="PF00501">
    <property type="entry name" value="AMP-binding"/>
    <property type="match status" value="1"/>
</dbReference>
<evidence type="ECO:0000259" key="2">
    <source>
        <dbReference type="Pfam" id="PF13193"/>
    </source>
</evidence>
<dbReference type="Gene3D" id="3.40.50.12780">
    <property type="entry name" value="N-terminal domain of ligase-like"/>
    <property type="match status" value="1"/>
</dbReference>
<dbReference type="GO" id="GO:0016874">
    <property type="term" value="F:ligase activity"/>
    <property type="evidence" value="ECO:0007669"/>
    <property type="project" value="UniProtKB-KW"/>
</dbReference>
<dbReference type="InterPro" id="IPR020459">
    <property type="entry name" value="AMP-binding"/>
</dbReference>
<organism evidence="3 4">
    <name type="scientific">Myxococcus llanfairpwllgwyngyllgogerychwyrndrobwllllantysiliogogogochensis</name>
    <dbReference type="NCBI Taxonomy" id="2590453"/>
    <lineage>
        <taxon>Bacteria</taxon>
        <taxon>Pseudomonadati</taxon>
        <taxon>Myxococcota</taxon>
        <taxon>Myxococcia</taxon>
        <taxon>Myxococcales</taxon>
        <taxon>Cystobacterineae</taxon>
        <taxon>Myxococcaceae</taxon>
        <taxon>Myxococcus</taxon>
    </lineage>
</organism>
<dbReference type="InterPro" id="IPR045851">
    <property type="entry name" value="AMP-bd_C_sf"/>
</dbReference>
<name>A0A540X3Z4_9BACT</name>
<dbReference type="RefSeq" id="WP_141642386.1">
    <property type="nucleotide sequence ID" value="NZ_VIFM01000032.1"/>
</dbReference>
<feature type="domain" description="AMP-binding enzyme C-terminal" evidence="2">
    <location>
        <begin position="436"/>
        <end position="510"/>
    </location>
</feature>
<dbReference type="GO" id="GO:0005737">
    <property type="term" value="C:cytoplasm"/>
    <property type="evidence" value="ECO:0007669"/>
    <property type="project" value="TreeGrafter"/>
</dbReference>
<gene>
    <name evidence="3" type="ORF">FJV41_10930</name>
</gene>
<evidence type="ECO:0000313" key="3">
    <source>
        <dbReference type="EMBL" id="TQF15978.1"/>
    </source>
</evidence>
<dbReference type="InterPro" id="IPR010071">
    <property type="entry name" value="AA_adenyl_dom"/>
</dbReference>
<dbReference type="InterPro" id="IPR020845">
    <property type="entry name" value="AMP-binding_CS"/>
</dbReference>
<dbReference type="PANTHER" id="PTHR45527:SF1">
    <property type="entry name" value="FATTY ACID SYNTHASE"/>
    <property type="match status" value="1"/>
</dbReference>
<dbReference type="GO" id="GO:0043041">
    <property type="term" value="P:amino acid activation for nonribosomal peptide biosynthetic process"/>
    <property type="evidence" value="ECO:0007669"/>
    <property type="project" value="TreeGrafter"/>
</dbReference>
<feature type="domain" description="AMP-dependent synthetase/ligase" evidence="1">
    <location>
        <begin position="6"/>
        <end position="380"/>
    </location>
</feature>
<dbReference type="GO" id="GO:0031177">
    <property type="term" value="F:phosphopantetheine binding"/>
    <property type="evidence" value="ECO:0007669"/>
    <property type="project" value="TreeGrafter"/>
</dbReference>
<sequence>MLFQYLEDSARAHSARIAVIDGERTYSYEELEAASNQMARTLRNQGIGRGDRVGLHLDKSLEAIIGLFGILKAGAAYVPIDPASPEWRLNFIARDCALSGVITIPTWHASLRDVESLRCIILVEARPTNTLRVPQEQGAPVTLTWADVRAQSSAPVEPLAESSPEDLAYILYTSGSTGQPKGVMLSHRAGHAFVDWAFSVAGVRPGDRVSSHAPLHFDLSVFDVFATAKGAATLVLVPTSLSVFPRELADFIAYKHIAIWYSVPSVLTQLVARGELSRHGFPNLRTVLFAGEVFPLKYLRQLVLTLPRPRYLNLYGPTETNVCTFHLVTPADLARSEPLPIGQVCCGDEVFVIRDDGILAGAGEEGELCVAGPTLMSGYWGMEERTRQVLGPIPGHAFAYRTGDRVIRESGGALCFLGRRDDMVKVRGHRIELSAVEEVLLRHPDVEESAALTLPDDLTGNELRAFVVLRDNASTSPQDLRQHCANYLPRYMVPTRIDACEALPKTTTGKKDKVRLQEQARQLV</sequence>
<dbReference type="SUPFAM" id="SSF56801">
    <property type="entry name" value="Acetyl-CoA synthetase-like"/>
    <property type="match status" value="1"/>
</dbReference>
<dbReference type="InterPro" id="IPR025110">
    <property type="entry name" value="AMP-bd_C"/>
</dbReference>
<comment type="caution">
    <text evidence="3">The sequence shown here is derived from an EMBL/GenBank/DDBJ whole genome shotgun (WGS) entry which is preliminary data.</text>
</comment>
<dbReference type="NCBIfam" id="TIGR01733">
    <property type="entry name" value="AA-adenyl-dom"/>
    <property type="match status" value="1"/>
</dbReference>
<accession>A0A540X3Z4</accession>
<dbReference type="InterPro" id="IPR000873">
    <property type="entry name" value="AMP-dep_synth/lig_dom"/>
</dbReference>
<protein>
    <submittedName>
        <fullName evidence="3">D-alanine--poly(Phosphoribitol) ligase</fullName>
    </submittedName>
</protein>
<dbReference type="EMBL" id="VIFM01000032">
    <property type="protein sequence ID" value="TQF15978.1"/>
    <property type="molecule type" value="Genomic_DNA"/>
</dbReference>
<dbReference type="InterPro" id="IPR042099">
    <property type="entry name" value="ANL_N_sf"/>
</dbReference>
<dbReference type="OrthoDB" id="9799237at2"/>
<evidence type="ECO:0000313" key="4">
    <source>
        <dbReference type="Proteomes" id="UP000315369"/>
    </source>
</evidence>